<dbReference type="PANTHER" id="PTHR43876">
    <property type="entry name" value="UBIQUINONE BIOSYNTHESIS MONOOXYGENASE COQ6, MITOCHONDRIAL"/>
    <property type="match status" value="1"/>
</dbReference>
<accession>A0A6L3SWN1</accession>
<evidence type="ECO:0000256" key="5">
    <source>
        <dbReference type="ARBA" id="ARBA00022827"/>
    </source>
</evidence>
<dbReference type="InterPro" id="IPR010971">
    <property type="entry name" value="UbiH/COQ6"/>
</dbReference>
<dbReference type="GO" id="GO:0004497">
    <property type="term" value="F:monooxygenase activity"/>
    <property type="evidence" value="ECO:0007669"/>
    <property type="project" value="UniProtKB-KW"/>
</dbReference>
<protein>
    <submittedName>
        <fullName evidence="10">FAD-binding protein</fullName>
    </submittedName>
</protein>
<dbReference type="GO" id="GO:0071949">
    <property type="term" value="F:FAD binding"/>
    <property type="evidence" value="ECO:0007669"/>
    <property type="project" value="InterPro"/>
</dbReference>
<evidence type="ECO:0000313" key="10">
    <source>
        <dbReference type="EMBL" id="KAB1078093.1"/>
    </source>
</evidence>
<dbReference type="UniPathway" id="UPA00232"/>
<name>A0A6L3SWN1_9HYPH</name>
<dbReference type="Proteomes" id="UP000474159">
    <property type="component" value="Unassembled WGS sequence"/>
</dbReference>
<keyword evidence="7" id="KW-0503">Monooxygenase</keyword>
<evidence type="ECO:0000313" key="11">
    <source>
        <dbReference type="Proteomes" id="UP000474159"/>
    </source>
</evidence>
<dbReference type="PANTHER" id="PTHR43876:SF7">
    <property type="entry name" value="UBIQUINONE BIOSYNTHESIS MONOOXYGENASE COQ6, MITOCHONDRIAL"/>
    <property type="match status" value="1"/>
</dbReference>
<evidence type="ECO:0000256" key="8">
    <source>
        <dbReference type="SAM" id="MobiDB-lite"/>
    </source>
</evidence>
<comment type="pathway">
    <text evidence="2">Cofactor biosynthesis; ubiquinone biosynthesis.</text>
</comment>
<dbReference type="AlphaFoldDB" id="A0A6L3SWN1"/>
<dbReference type="OrthoDB" id="9796623at2"/>
<dbReference type="InterPro" id="IPR036188">
    <property type="entry name" value="FAD/NAD-bd_sf"/>
</dbReference>
<feature type="region of interest" description="Disordered" evidence="8">
    <location>
        <begin position="1"/>
        <end position="22"/>
    </location>
</feature>
<evidence type="ECO:0000256" key="7">
    <source>
        <dbReference type="ARBA" id="ARBA00023033"/>
    </source>
</evidence>
<evidence type="ECO:0000256" key="4">
    <source>
        <dbReference type="ARBA" id="ARBA00022630"/>
    </source>
</evidence>
<comment type="caution">
    <text evidence="10">The sequence shown here is derived from an EMBL/GenBank/DDBJ whole genome shotgun (WGS) entry which is preliminary data.</text>
</comment>
<dbReference type="Pfam" id="PF01494">
    <property type="entry name" value="FAD_binding_3"/>
    <property type="match status" value="1"/>
</dbReference>
<dbReference type="PRINTS" id="PR00420">
    <property type="entry name" value="RNGMNOXGNASE"/>
</dbReference>
<proteinExistence type="inferred from homology"/>
<evidence type="ECO:0000259" key="9">
    <source>
        <dbReference type="Pfam" id="PF01494"/>
    </source>
</evidence>
<keyword evidence="11" id="KW-1185">Reference proteome</keyword>
<comment type="cofactor">
    <cofactor evidence="1">
        <name>FAD</name>
        <dbReference type="ChEBI" id="CHEBI:57692"/>
    </cofactor>
</comment>
<evidence type="ECO:0000256" key="3">
    <source>
        <dbReference type="ARBA" id="ARBA00005349"/>
    </source>
</evidence>
<sequence>MTILPDTTPSAPPSSALPPSTSPRFEVAVVGAGAAGLAAALALAREGIATALIGRHAPVADGRTVALLDGSVRFLDALGAWAAIAPHAAPLAELHIVDDTGSLFRPPPARFRAGEIGLAAFGWNVESARLVESLRARARATPGLTLLESDAAGCLRGEAAAELTLADGGRVAARLVVGADGARSPLRAGSGLRVRDWSYPQAALTTLLAHTLPHRDVSTEFHTRQGPFTLVPLPGGHRSSLVWVTGAGAARRLADLPDAALAAAIEDQAQRLLGALRIDGPRGLVPMRGLAVENPVAHRLVLIGEAAHVFPPIGAQGLNLGLRDAAALRDAVLAAARDGRDPGARAALAGLGRGRRRDAGLRTTAVDALNRSLLADLLPVDALRGLGLLAMTTIGPLRRVVMREGVLPRLGAPELMRAGTARRA</sequence>
<reference evidence="10 11" key="1">
    <citation type="submission" date="2019-09" db="EMBL/GenBank/DDBJ databases">
        <title>YIM 48816 draft genome.</title>
        <authorList>
            <person name="Jiang L."/>
        </authorList>
    </citation>
    <scope>NUCLEOTIDE SEQUENCE [LARGE SCALE GENOMIC DNA]</scope>
    <source>
        <strain evidence="10 11">YIM 48816</strain>
    </source>
</reference>
<evidence type="ECO:0000256" key="2">
    <source>
        <dbReference type="ARBA" id="ARBA00004749"/>
    </source>
</evidence>
<keyword evidence="5" id="KW-0274">FAD</keyword>
<dbReference type="GO" id="GO:0016705">
    <property type="term" value="F:oxidoreductase activity, acting on paired donors, with incorporation or reduction of molecular oxygen"/>
    <property type="evidence" value="ECO:0007669"/>
    <property type="project" value="InterPro"/>
</dbReference>
<evidence type="ECO:0000256" key="6">
    <source>
        <dbReference type="ARBA" id="ARBA00023002"/>
    </source>
</evidence>
<gene>
    <name evidence="10" type="ORF">F6X53_16485</name>
</gene>
<organism evidence="10 11">
    <name type="scientific">Methylobacterium soli</name>
    <dbReference type="NCBI Taxonomy" id="553447"/>
    <lineage>
        <taxon>Bacteria</taxon>
        <taxon>Pseudomonadati</taxon>
        <taxon>Pseudomonadota</taxon>
        <taxon>Alphaproteobacteria</taxon>
        <taxon>Hyphomicrobiales</taxon>
        <taxon>Methylobacteriaceae</taxon>
        <taxon>Methylobacterium</taxon>
    </lineage>
</organism>
<dbReference type="InterPro" id="IPR051205">
    <property type="entry name" value="UbiH/COQ6_monooxygenase"/>
</dbReference>
<evidence type="ECO:0000256" key="1">
    <source>
        <dbReference type="ARBA" id="ARBA00001974"/>
    </source>
</evidence>
<keyword evidence="6" id="KW-0560">Oxidoreductase</keyword>
<dbReference type="EMBL" id="VZZK01000016">
    <property type="protein sequence ID" value="KAB1078093.1"/>
    <property type="molecule type" value="Genomic_DNA"/>
</dbReference>
<keyword evidence="4" id="KW-0285">Flavoprotein</keyword>
<dbReference type="SUPFAM" id="SSF51905">
    <property type="entry name" value="FAD/NAD(P)-binding domain"/>
    <property type="match status" value="1"/>
</dbReference>
<feature type="domain" description="FAD-binding" evidence="9">
    <location>
        <begin position="25"/>
        <end position="337"/>
    </location>
</feature>
<comment type="similarity">
    <text evidence="3">Belongs to the UbiH/COQ6 family.</text>
</comment>
<dbReference type="NCBIfam" id="TIGR01988">
    <property type="entry name" value="Ubi-OHases"/>
    <property type="match status" value="1"/>
</dbReference>
<dbReference type="InterPro" id="IPR002938">
    <property type="entry name" value="FAD-bd"/>
</dbReference>
<dbReference type="GO" id="GO:0006744">
    <property type="term" value="P:ubiquinone biosynthetic process"/>
    <property type="evidence" value="ECO:0007669"/>
    <property type="project" value="UniProtKB-UniPathway"/>
</dbReference>
<dbReference type="Gene3D" id="3.50.50.60">
    <property type="entry name" value="FAD/NAD(P)-binding domain"/>
    <property type="match status" value="2"/>
</dbReference>